<protein>
    <submittedName>
        <fullName evidence="1">Uncharacterized protein</fullName>
    </submittedName>
</protein>
<reference evidence="1" key="1">
    <citation type="journal article" date="2014" name="Int. J. Syst. Evol. Microbiol.">
        <title>Complete genome sequence of Corynebacterium casei LMG S-19264T (=DSM 44701T), isolated from a smear-ripened cheese.</title>
        <authorList>
            <consortium name="US DOE Joint Genome Institute (JGI-PGF)"/>
            <person name="Walter F."/>
            <person name="Albersmeier A."/>
            <person name="Kalinowski J."/>
            <person name="Ruckert C."/>
        </authorList>
    </citation>
    <scope>NUCLEOTIDE SEQUENCE</scope>
    <source>
        <strain evidence="1">CGMCC 1.10998</strain>
    </source>
</reference>
<keyword evidence="2" id="KW-1185">Reference proteome</keyword>
<comment type="caution">
    <text evidence="1">The sequence shown here is derived from an EMBL/GenBank/DDBJ whole genome shotgun (WGS) entry which is preliminary data.</text>
</comment>
<evidence type="ECO:0000313" key="2">
    <source>
        <dbReference type="Proteomes" id="UP000637423"/>
    </source>
</evidence>
<dbReference type="EMBL" id="BMED01000002">
    <property type="protein sequence ID" value="GGC75353.1"/>
    <property type="molecule type" value="Genomic_DNA"/>
</dbReference>
<dbReference type="AlphaFoldDB" id="A0A916ULF6"/>
<organism evidence="1 2">
    <name type="scientific">Undibacterium terreum</name>
    <dbReference type="NCBI Taxonomy" id="1224302"/>
    <lineage>
        <taxon>Bacteria</taxon>
        <taxon>Pseudomonadati</taxon>
        <taxon>Pseudomonadota</taxon>
        <taxon>Betaproteobacteria</taxon>
        <taxon>Burkholderiales</taxon>
        <taxon>Oxalobacteraceae</taxon>
        <taxon>Undibacterium</taxon>
    </lineage>
</organism>
<proteinExistence type="predicted"/>
<reference evidence="1" key="2">
    <citation type="submission" date="2020-09" db="EMBL/GenBank/DDBJ databases">
        <authorList>
            <person name="Sun Q."/>
            <person name="Zhou Y."/>
        </authorList>
    </citation>
    <scope>NUCLEOTIDE SEQUENCE</scope>
    <source>
        <strain evidence="1">CGMCC 1.10998</strain>
    </source>
</reference>
<evidence type="ECO:0000313" key="1">
    <source>
        <dbReference type="EMBL" id="GGC75353.1"/>
    </source>
</evidence>
<name>A0A916ULF6_9BURK</name>
<sequence>MVAGILSAMAQSRLNIASARQLTKLVTYQQTIKQVHMNWKNFWPDKKAFANRFGVDFNAPKLKCIRDIECSTPGVTARVVEFDRNFQSVPYVESRSTKAIRAYESFVGAEAILMVNLIIRR</sequence>
<accession>A0A916ULF6</accession>
<dbReference type="Proteomes" id="UP000637423">
    <property type="component" value="Unassembled WGS sequence"/>
</dbReference>
<gene>
    <name evidence="1" type="ORF">GCM10011396_23250</name>
</gene>